<dbReference type="EMBL" id="CAMGYJ010000005">
    <property type="protein sequence ID" value="CAI0416559.1"/>
    <property type="molecule type" value="Genomic_DNA"/>
</dbReference>
<dbReference type="Pfam" id="PF05536">
    <property type="entry name" value="Neurochondrin"/>
    <property type="match status" value="1"/>
</dbReference>
<dbReference type="InterPro" id="IPR008709">
    <property type="entry name" value="Neurochondrin"/>
</dbReference>
<evidence type="ECO:0000313" key="2">
    <source>
        <dbReference type="Proteomes" id="UP001154282"/>
    </source>
</evidence>
<evidence type="ECO:0008006" key="3">
    <source>
        <dbReference type="Google" id="ProtNLM"/>
    </source>
</evidence>
<keyword evidence="2" id="KW-1185">Reference proteome</keyword>
<name>A0AAV0K2S6_9ROSI</name>
<dbReference type="PANTHER" id="PTHR13109:SF7">
    <property type="entry name" value="NEUROCHONDRIN"/>
    <property type="match status" value="1"/>
</dbReference>
<accession>A0AAV0K2S6</accession>
<comment type="caution">
    <text evidence="1">The sequence shown here is derived from an EMBL/GenBank/DDBJ whole genome shotgun (WGS) entry which is preliminary data.</text>
</comment>
<proteinExistence type="predicted"/>
<dbReference type="AlphaFoldDB" id="A0AAV0K2S6"/>
<dbReference type="Proteomes" id="UP001154282">
    <property type="component" value="Unassembled WGS sequence"/>
</dbReference>
<gene>
    <name evidence="1" type="ORF">LITE_LOCUS17013</name>
</gene>
<reference evidence="1" key="1">
    <citation type="submission" date="2022-08" db="EMBL/GenBank/DDBJ databases">
        <authorList>
            <person name="Gutierrez-Valencia J."/>
        </authorList>
    </citation>
    <scope>NUCLEOTIDE SEQUENCE</scope>
</reference>
<dbReference type="InterPro" id="IPR016024">
    <property type="entry name" value="ARM-type_fold"/>
</dbReference>
<dbReference type="SUPFAM" id="SSF48371">
    <property type="entry name" value="ARM repeat"/>
    <property type="match status" value="1"/>
</dbReference>
<protein>
    <recommendedName>
        <fullName evidence="3">Neurochondrin</fullName>
    </recommendedName>
</protein>
<feature type="non-terminal residue" evidence="1">
    <location>
        <position position="1"/>
    </location>
</feature>
<dbReference type="PANTHER" id="PTHR13109">
    <property type="entry name" value="NEUROCHONDRIN"/>
    <property type="match status" value="1"/>
</dbReference>
<organism evidence="1 2">
    <name type="scientific">Linum tenue</name>
    <dbReference type="NCBI Taxonomy" id="586396"/>
    <lineage>
        <taxon>Eukaryota</taxon>
        <taxon>Viridiplantae</taxon>
        <taxon>Streptophyta</taxon>
        <taxon>Embryophyta</taxon>
        <taxon>Tracheophyta</taxon>
        <taxon>Spermatophyta</taxon>
        <taxon>Magnoliopsida</taxon>
        <taxon>eudicotyledons</taxon>
        <taxon>Gunneridae</taxon>
        <taxon>Pentapetalae</taxon>
        <taxon>rosids</taxon>
        <taxon>fabids</taxon>
        <taxon>Malpighiales</taxon>
        <taxon>Linaceae</taxon>
        <taxon>Linum</taxon>
    </lineage>
</organism>
<evidence type="ECO:0000313" key="1">
    <source>
        <dbReference type="EMBL" id="CAI0416559.1"/>
    </source>
</evidence>
<sequence length="673" mass="74723">QRTTGRETTARLKLNKESLRWRRKFLTSTLKWKRVNLQISLVDNVLFKEQAQSPSIGDCLKLLKGERDEQLLAGLLLVTKVCQRDDLASLRAVYDAVDVRFLDRLFKTGMGKGAAAGSGLDNRDAYLQLSVTIVAAFCRIPEIAASMDMVSKVPMVLKIMTESNDAVLEECCEILYLVATSSEDGVSTFCESEGLKVIASRMHTMSDGSRTMELSIKILQYVLSKLPRDFITSSHLLDLATVVESLARQFAVLHSPLKFEALHLLSVIFSSKYLESLRETLRVMGGSKWSDYIHIGVMDILQNRVAPADKVHALVLAESMLSISGESWLLRQPNLTDCKASVPVDRCLLLVLESARVEVAVLLNELAYLKYEASKYTSNSDTALSTKQQHLTVAFSLVEGIIKLISTVGENEEVISEATIIKVINGLNETVNVVLEYLQDAKEHGQKKGNDLIASVRLVGSYLAETPYASSDKVRELLEYMLSIEGEDETSPFYSICFLLPMLCQMTMEIQGCKTLISSRGHKAVVEFLVKLLCNPVTEDMDRIFLACDTIMNLLLKQEEVHFQMEESSCISLLNALAFWAEKSDDPSVLMMAASICALGLDFTSEAALLKHPNFDSRSLTRLCHLISRSFAFATQGMADAVRSETDLIEIITSGFSRWADRFPSIKAAVLGV</sequence>